<name>A0A974ZS50_9NOCA</name>
<geneLocation type="plasmid" evidence="1 2">
    <name>unnamed1</name>
</geneLocation>
<sequence length="56" mass="5772">MSTTAVIEESAELAAARARYCAAIGGGSHEEFVAAKVALVELGTGRTLSGDEIDYL</sequence>
<protein>
    <recommendedName>
        <fullName evidence="3">Antitoxin VbhA domain-containing protein</fullName>
    </recommendedName>
</protein>
<reference evidence="1 2" key="2">
    <citation type="journal article" date="2022" name="Arch. Microbiol.">
        <title>Rhodococcus pseudokoreensis sp. nov. isolated from the rhizosphere of young M26 apple rootstocks.</title>
        <authorList>
            <person name="Kampfer P."/>
            <person name="Glaeser S.P."/>
            <person name="Blom J."/>
            <person name="Wolf J."/>
            <person name="Benning S."/>
            <person name="Schloter M."/>
            <person name="Neumann-Schaal M."/>
        </authorList>
    </citation>
    <scope>NUCLEOTIDE SEQUENCE [LARGE SCALE GENOMIC DNA]</scope>
    <source>
        <strain evidence="1 2">R79</strain>
    </source>
</reference>
<dbReference type="RefSeq" id="WP_206004793.1">
    <property type="nucleotide sequence ID" value="NZ_CP070618.1"/>
</dbReference>
<keyword evidence="2" id="KW-1185">Reference proteome</keyword>
<accession>A0A974ZS50</accession>
<proteinExistence type="predicted"/>
<reference evidence="1 2" key="1">
    <citation type="journal article" date="2021" name="Microbiol. Resour. Announc.">
        <title>Complete Genome Sequences of Two Rhodococcus sp. Strains with Large and Linear Chromosomes, Isolated from Apple Rhizosphere.</title>
        <authorList>
            <person name="Benning S."/>
            <person name="Brugnone N."/>
            <person name="Siani R."/>
            <person name="Kublik S."/>
            <person name="Schloter M."/>
            <person name="Rad V."/>
        </authorList>
    </citation>
    <scope>NUCLEOTIDE SEQUENCE [LARGE SCALE GENOMIC DNA]</scope>
    <source>
        <strain evidence="1 2">R79</strain>
    </source>
</reference>
<keyword evidence="1" id="KW-0614">Plasmid</keyword>
<dbReference type="EMBL" id="CP070618">
    <property type="protein sequence ID" value="QSE88032.1"/>
    <property type="molecule type" value="Genomic_DNA"/>
</dbReference>
<evidence type="ECO:0000313" key="2">
    <source>
        <dbReference type="Proteomes" id="UP000662986"/>
    </source>
</evidence>
<gene>
    <name evidence="1" type="ORF">JWS13_05070</name>
</gene>
<organism evidence="1 2">
    <name type="scientific">Rhodococcus pseudokoreensis</name>
    <dbReference type="NCBI Taxonomy" id="2811421"/>
    <lineage>
        <taxon>Bacteria</taxon>
        <taxon>Bacillati</taxon>
        <taxon>Actinomycetota</taxon>
        <taxon>Actinomycetes</taxon>
        <taxon>Mycobacteriales</taxon>
        <taxon>Nocardiaceae</taxon>
        <taxon>Rhodococcus</taxon>
    </lineage>
</organism>
<dbReference type="Proteomes" id="UP000662986">
    <property type="component" value="Plasmid unnamed1"/>
</dbReference>
<evidence type="ECO:0000313" key="1">
    <source>
        <dbReference type="EMBL" id="QSE88032.1"/>
    </source>
</evidence>
<evidence type="ECO:0008006" key="3">
    <source>
        <dbReference type="Google" id="ProtNLM"/>
    </source>
</evidence>